<feature type="domain" description="NmrA-like" evidence="4">
    <location>
        <begin position="4"/>
        <end position="230"/>
    </location>
</feature>
<proteinExistence type="inferred from homology"/>
<dbReference type="PANTHER" id="PTHR42748:SF7">
    <property type="entry name" value="NMRA LIKE REDOX SENSOR 1-RELATED"/>
    <property type="match status" value="1"/>
</dbReference>
<protein>
    <recommendedName>
        <fullName evidence="3">NmrA-like family domain-containing protein 1</fullName>
    </recommendedName>
</protein>
<evidence type="ECO:0000256" key="2">
    <source>
        <dbReference type="ARBA" id="ARBA00022857"/>
    </source>
</evidence>
<dbReference type="PANTHER" id="PTHR42748">
    <property type="entry name" value="NITROGEN METABOLITE REPRESSION PROTEIN NMRA FAMILY MEMBER"/>
    <property type="match status" value="1"/>
</dbReference>
<keyword evidence="2" id="KW-0521">NADP</keyword>
<gene>
    <name evidence="5" type="ORF">CUNI_LOCUS21219</name>
</gene>
<dbReference type="SUPFAM" id="SSF51735">
    <property type="entry name" value="NAD(P)-binding Rossmann-fold domains"/>
    <property type="match status" value="1"/>
</dbReference>
<dbReference type="Gene3D" id="3.90.25.10">
    <property type="entry name" value="UDP-galactose 4-epimerase, domain 1"/>
    <property type="match status" value="1"/>
</dbReference>
<dbReference type="OrthoDB" id="300709at2759"/>
<evidence type="ECO:0000256" key="3">
    <source>
        <dbReference type="ARBA" id="ARBA00040296"/>
    </source>
</evidence>
<comment type="caution">
    <text evidence="5">The sequence shown here is derived from an EMBL/GenBank/DDBJ whole genome shotgun (WGS) entry which is preliminary data.</text>
</comment>
<reference evidence="5" key="1">
    <citation type="submission" date="2021-04" db="EMBL/GenBank/DDBJ databases">
        <authorList>
            <consortium name="Molecular Ecology Group"/>
        </authorList>
    </citation>
    <scope>NUCLEOTIDE SEQUENCE</scope>
</reference>
<accession>A0A8S4AC79</accession>
<organism evidence="5 6">
    <name type="scientific">Candidula unifasciata</name>
    <dbReference type="NCBI Taxonomy" id="100452"/>
    <lineage>
        <taxon>Eukaryota</taxon>
        <taxon>Metazoa</taxon>
        <taxon>Spiralia</taxon>
        <taxon>Lophotrochozoa</taxon>
        <taxon>Mollusca</taxon>
        <taxon>Gastropoda</taxon>
        <taxon>Heterobranchia</taxon>
        <taxon>Euthyneura</taxon>
        <taxon>Panpulmonata</taxon>
        <taxon>Eupulmonata</taxon>
        <taxon>Stylommatophora</taxon>
        <taxon>Helicina</taxon>
        <taxon>Helicoidea</taxon>
        <taxon>Geomitridae</taxon>
        <taxon>Candidula</taxon>
    </lineage>
</organism>
<dbReference type="Gene3D" id="3.40.50.720">
    <property type="entry name" value="NAD(P)-binding Rossmann-like Domain"/>
    <property type="match status" value="1"/>
</dbReference>
<dbReference type="InterPro" id="IPR051164">
    <property type="entry name" value="NmrA-like_oxidored"/>
</dbReference>
<evidence type="ECO:0000259" key="4">
    <source>
        <dbReference type="Pfam" id="PF05368"/>
    </source>
</evidence>
<name>A0A8S4AC79_9EUPU</name>
<dbReference type="GO" id="GO:0005634">
    <property type="term" value="C:nucleus"/>
    <property type="evidence" value="ECO:0007669"/>
    <property type="project" value="TreeGrafter"/>
</dbReference>
<dbReference type="EMBL" id="CAJHNH020008444">
    <property type="protein sequence ID" value="CAG5135661.1"/>
    <property type="molecule type" value="Genomic_DNA"/>
</dbReference>
<evidence type="ECO:0000313" key="6">
    <source>
        <dbReference type="Proteomes" id="UP000678393"/>
    </source>
</evidence>
<evidence type="ECO:0000313" key="5">
    <source>
        <dbReference type="EMBL" id="CAG5135661.1"/>
    </source>
</evidence>
<dbReference type="Pfam" id="PF05368">
    <property type="entry name" value="NmrA"/>
    <property type="match status" value="1"/>
</dbReference>
<evidence type="ECO:0000256" key="1">
    <source>
        <dbReference type="ARBA" id="ARBA00006328"/>
    </source>
</evidence>
<dbReference type="InterPro" id="IPR036291">
    <property type="entry name" value="NAD(P)-bd_dom_sf"/>
</dbReference>
<dbReference type="AlphaFoldDB" id="A0A8S4AC79"/>
<comment type="similarity">
    <text evidence="1">Belongs to the NmrA-type oxidoreductase family.</text>
</comment>
<keyword evidence="6" id="KW-1185">Reference proteome</keyword>
<dbReference type="InterPro" id="IPR008030">
    <property type="entry name" value="NmrA-like"/>
</dbReference>
<sequence>MSSRKTVVVLDITGQLGCSVARAVASSEEFEVRGITNNLLNEGSWNLQGNIPLAVPCDLRDRAQLQKILSGAHACFLSTSTNFDDPDCVEKEITQGCLVADVCKSEHVRHVIFISQLHSNNICKIMARHLVAKAEIERYMRHLDLPLTCLILPVYYQDLCGFLRPKTSDGFSYDIEIPMGTIPLDMISVEDIGPIVVSVLSQRETYLHKTLSVCGDKLTVAEMAYILTKHLRPKQAADDL</sequence>
<dbReference type="Proteomes" id="UP000678393">
    <property type="component" value="Unassembled WGS sequence"/>
</dbReference>